<reference evidence="3" key="2">
    <citation type="journal article" date="2021" name="PeerJ">
        <title>Extensive microbial diversity within the chicken gut microbiome revealed by metagenomics and culture.</title>
        <authorList>
            <person name="Gilroy R."/>
            <person name="Ravi A."/>
            <person name="Getino M."/>
            <person name="Pursley I."/>
            <person name="Horton D.L."/>
            <person name="Alikhan N.F."/>
            <person name="Baker D."/>
            <person name="Gharbi K."/>
            <person name="Hall N."/>
            <person name="Watson M."/>
            <person name="Adriaenssens E.M."/>
            <person name="Foster-Nyarko E."/>
            <person name="Jarju S."/>
            <person name="Secka A."/>
            <person name="Antonio M."/>
            <person name="Oren A."/>
            <person name="Chaudhuri R.R."/>
            <person name="La Ragione R."/>
            <person name="Hildebrand F."/>
            <person name="Pallen M.J."/>
        </authorList>
    </citation>
    <scope>NUCLEOTIDE SEQUENCE</scope>
    <source>
        <strain evidence="3">CHK123-3438</strain>
    </source>
</reference>
<dbReference type="GO" id="GO:0046872">
    <property type="term" value="F:metal ion binding"/>
    <property type="evidence" value="ECO:0007669"/>
    <property type="project" value="UniProtKB-KW"/>
</dbReference>
<dbReference type="Proteomes" id="UP000886860">
    <property type="component" value="Unassembled WGS sequence"/>
</dbReference>
<dbReference type="Gene3D" id="3.30.70.100">
    <property type="match status" value="1"/>
</dbReference>
<feature type="domain" description="HMA" evidence="2">
    <location>
        <begin position="53"/>
        <end position="117"/>
    </location>
</feature>
<dbReference type="AlphaFoldDB" id="A0A9D1GK05"/>
<dbReference type="PROSITE" id="PS50846">
    <property type="entry name" value="HMA_2"/>
    <property type="match status" value="1"/>
</dbReference>
<organism evidence="3 4">
    <name type="scientific">Candidatus Caccovicinus merdipullorum</name>
    <dbReference type="NCBI Taxonomy" id="2840724"/>
    <lineage>
        <taxon>Bacteria</taxon>
        <taxon>Bacillati</taxon>
        <taxon>Bacillota</taxon>
        <taxon>Clostridia</taxon>
        <taxon>Eubacteriales</taxon>
        <taxon>Candidatus Caccovicinus</taxon>
    </lineage>
</organism>
<evidence type="ECO:0000256" key="1">
    <source>
        <dbReference type="ARBA" id="ARBA00022723"/>
    </source>
</evidence>
<gene>
    <name evidence="3" type="ORF">IAB60_07475</name>
</gene>
<dbReference type="EMBL" id="DVKS01000128">
    <property type="protein sequence ID" value="HIT41917.1"/>
    <property type="molecule type" value="Genomic_DNA"/>
</dbReference>
<reference evidence="3" key="1">
    <citation type="submission" date="2020-10" db="EMBL/GenBank/DDBJ databases">
        <authorList>
            <person name="Gilroy R."/>
        </authorList>
    </citation>
    <scope>NUCLEOTIDE SEQUENCE</scope>
    <source>
        <strain evidence="3">CHK123-3438</strain>
    </source>
</reference>
<comment type="caution">
    <text evidence="3">The sequence shown here is derived from an EMBL/GenBank/DDBJ whole genome shotgun (WGS) entry which is preliminary data.</text>
</comment>
<dbReference type="PROSITE" id="PS01047">
    <property type="entry name" value="HMA_1"/>
    <property type="match status" value="1"/>
</dbReference>
<evidence type="ECO:0000259" key="2">
    <source>
        <dbReference type="PROSITE" id="PS50846"/>
    </source>
</evidence>
<dbReference type="CDD" id="cd00371">
    <property type="entry name" value="HMA"/>
    <property type="match status" value="1"/>
</dbReference>
<dbReference type="InterPro" id="IPR006121">
    <property type="entry name" value="HMA_dom"/>
</dbReference>
<proteinExistence type="predicted"/>
<accession>A0A9D1GK05</accession>
<evidence type="ECO:0000313" key="4">
    <source>
        <dbReference type="Proteomes" id="UP000886860"/>
    </source>
</evidence>
<protein>
    <submittedName>
        <fullName evidence="3">Heavy-metal-associated domain-containing protein</fullName>
    </submittedName>
</protein>
<dbReference type="InterPro" id="IPR017969">
    <property type="entry name" value="Heavy-metal-associated_CS"/>
</dbReference>
<dbReference type="SUPFAM" id="SSF55008">
    <property type="entry name" value="HMA, heavy metal-associated domain"/>
    <property type="match status" value="1"/>
</dbReference>
<dbReference type="Pfam" id="PF00403">
    <property type="entry name" value="HMA"/>
    <property type="match status" value="1"/>
</dbReference>
<keyword evidence="1" id="KW-0479">Metal-binding</keyword>
<sequence length="120" mass="12839">MIDAIILLIVLVIMIFAVKGTIKHFKGEGPCCGGGSGSLTVKEDKKLTNPKIGEKIIQIEGMHCEHCCDNVTAALNRLNGVSAKVNLKKKCAVVSYDRAVDDGVLKRTVESAGYTVVSIH</sequence>
<evidence type="ECO:0000313" key="3">
    <source>
        <dbReference type="EMBL" id="HIT41917.1"/>
    </source>
</evidence>
<dbReference type="InterPro" id="IPR036163">
    <property type="entry name" value="HMA_dom_sf"/>
</dbReference>
<name>A0A9D1GK05_9FIRM</name>